<gene>
    <name evidence="2" type="ORF">ABH853_01325</name>
</gene>
<feature type="region of interest" description="Disordered" evidence="1">
    <location>
        <begin position="98"/>
        <end position="121"/>
    </location>
</feature>
<dbReference type="Gene3D" id="2.180.10.10">
    <property type="entry name" value="RHS repeat-associated core"/>
    <property type="match status" value="1"/>
</dbReference>
<reference evidence="2" key="2">
    <citation type="submission" date="2024-05" db="EMBL/GenBank/DDBJ databases">
        <authorList>
            <person name="Mellies J."/>
            <person name="Newton I."/>
        </authorList>
    </citation>
    <scope>NUCLEOTIDE SEQUENCE</scope>
    <source>
        <strain evidence="2">13.2</strain>
    </source>
</reference>
<dbReference type="AlphaFoldDB" id="A0AAU7BHR0"/>
<reference evidence="2" key="1">
    <citation type="journal article" date="2019" name="Microbiol. Resour. Announc.">
        <title>Draft Genome Sequences of Five Environmental Bacterial Isolates That Degrade Polyethylene Terephthalate Plastic.</title>
        <authorList>
            <person name="Leon-Zayas R."/>
            <person name="Roberts C."/>
            <person name="Vague M."/>
            <person name="Mellies J.L."/>
        </authorList>
    </citation>
    <scope>NUCLEOTIDE SEQUENCE</scope>
    <source>
        <strain evidence="2">13.2</strain>
    </source>
</reference>
<dbReference type="SUPFAM" id="SSF56399">
    <property type="entry name" value="ADP-ribosylation"/>
    <property type="match status" value="1"/>
</dbReference>
<dbReference type="EMBL" id="CP157179">
    <property type="protein sequence ID" value="XBG32028.1"/>
    <property type="molecule type" value="Genomic_DNA"/>
</dbReference>
<evidence type="ECO:0000256" key="1">
    <source>
        <dbReference type="SAM" id="MobiDB-lite"/>
    </source>
</evidence>
<organism evidence="2">
    <name type="scientific">Pseudomonas sp. 13.2</name>
    <dbReference type="NCBI Taxonomy" id="3144665"/>
    <lineage>
        <taxon>Bacteria</taxon>
        <taxon>Pseudomonadati</taxon>
        <taxon>Pseudomonadota</taxon>
        <taxon>Gammaproteobacteria</taxon>
        <taxon>Pseudomonadales</taxon>
        <taxon>Pseudomonadaceae</taxon>
        <taxon>Pseudomonas</taxon>
    </lineage>
</organism>
<sequence length="189" mass="20727">MKRSQSYTPYGAIGGDGYRYVLNYNGDHLDELVSGYHLGVGKRLYLPALMRFASPDVLSPFLKGGINSYSYCAGDPVNYSDPTGQSPGSPKLVIKLSQTAPSKPSSSSPSNVPVKNPKQQNITFKLEGPELRDKYLIMRNKKIPPQDIIQSNPELRPFVERNSKLTVLARLRGSPSSDTKYIAGRSGCS</sequence>
<protein>
    <submittedName>
        <fullName evidence="2">RHS repeat-associated core domain-containing protein</fullName>
    </submittedName>
</protein>
<proteinExistence type="predicted"/>
<dbReference type="NCBIfam" id="TIGR03696">
    <property type="entry name" value="Rhs_assc_core"/>
    <property type="match status" value="1"/>
</dbReference>
<evidence type="ECO:0000313" key="2">
    <source>
        <dbReference type="EMBL" id="XBG32028.1"/>
    </source>
</evidence>
<name>A0AAU7BHR0_9PSED</name>
<feature type="compositionally biased region" description="Low complexity" evidence="1">
    <location>
        <begin position="101"/>
        <end position="118"/>
    </location>
</feature>
<dbReference type="InterPro" id="IPR022385">
    <property type="entry name" value="Rhs_assc_core"/>
</dbReference>
<accession>A0AAU7BHR0</accession>